<evidence type="ECO:0000259" key="6">
    <source>
        <dbReference type="Pfam" id="PF01494"/>
    </source>
</evidence>
<evidence type="ECO:0000313" key="8">
    <source>
        <dbReference type="Proteomes" id="UP001629113"/>
    </source>
</evidence>
<dbReference type="EMBL" id="JBFCZG010000001">
    <property type="protein sequence ID" value="KAL3426711.1"/>
    <property type="molecule type" value="Genomic_DNA"/>
</dbReference>
<dbReference type="Pfam" id="PF01494">
    <property type="entry name" value="FAD_binding_3"/>
    <property type="match status" value="1"/>
</dbReference>
<gene>
    <name evidence="7" type="ORF">PVAG01_00220</name>
</gene>
<dbReference type="InterPro" id="IPR050631">
    <property type="entry name" value="PheA/TfdB_FAD_monoxygenase"/>
</dbReference>
<dbReference type="Gene3D" id="3.50.50.60">
    <property type="entry name" value="FAD/NAD(P)-binding domain"/>
    <property type="match status" value="1"/>
</dbReference>
<dbReference type="PANTHER" id="PTHR43476">
    <property type="entry name" value="3-(3-HYDROXY-PHENYL)PROPIONATE/3-HYDROXYCINNAMIC ACID HYDROXYLASE"/>
    <property type="match status" value="1"/>
</dbReference>
<dbReference type="Gene3D" id="3.30.70.2450">
    <property type="match status" value="1"/>
</dbReference>
<reference evidence="7 8" key="1">
    <citation type="submission" date="2024-06" db="EMBL/GenBank/DDBJ databases">
        <title>Complete genome of Phlyctema vagabunda strain 19-DSS-EL-015.</title>
        <authorList>
            <person name="Fiorenzani C."/>
        </authorList>
    </citation>
    <scope>NUCLEOTIDE SEQUENCE [LARGE SCALE GENOMIC DNA]</scope>
    <source>
        <strain evidence="7 8">19-DSS-EL-015</strain>
    </source>
</reference>
<dbReference type="InterPro" id="IPR002938">
    <property type="entry name" value="FAD-bd"/>
</dbReference>
<evidence type="ECO:0000256" key="5">
    <source>
        <dbReference type="SAM" id="SignalP"/>
    </source>
</evidence>
<feature type="signal peptide" evidence="5">
    <location>
        <begin position="1"/>
        <end position="19"/>
    </location>
</feature>
<keyword evidence="1" id="KW-0285">Flavoprotein</keyword>
<keyword evidence="2" id="KW-0274">FAD</keyword>
<name>A0ABR4PV20_9HELO</name>
<evidence type="ECO:0000256" key="1">
    <source>
        <dbReference type="ARBA" id="ARBA00022630"/>
    </source>
</evidence>
<proteinExistence type="predicted"/>
<evidence type="ECO:0000313" key="7">
    <source>
        <dbReference type="EMBL" id="KAL3426711.1"/>
    </source>
</evidence>
<keyword evidence="3" id="KW-0560">Oxidoreductase</keyword>
<evidence type="ECO:0000256" key="2">
    <source>
        <dbReference type="ARBA" id="ARBA00022827"/>
    </source>
</evidence>
<keyword evidence="5" id="KW-0732">Signal</keyword>
<keyword evidence="8" id="KW-1185">Reference proteome</keyword>
<feature type="domain" description="FAD-binding" evidence="6">
    <location>
        <begin position="5"/>
        <end position="345"/>
    </location>
</feature>
<dbReference type="PANTHER" id="PTHR43476:SF4">
    <property type="entry name" value="BLR0106 PROTEIN"/>
    <property type="match status" value="1"/>
</dbReference>
<sequence length="402" mass="45052">MAPQTVIVVGAGPSGLLLALLLSKQDIQVQVLESAEHLDSQPRATHYLPPAVEELRRAGVIEDVLAAGFIPQGVAWRKIDGAKIAELKMSALDDKSVEKMVCLPLDHLGRILAKHLERQPTAHVKYGHKVVKLEQNEHSATVFVETKDGTTKMSADFIVGCDGANSQIRRSLFGDWEFPGKTWDQQVIATNVYYDFSKFNWNDSNFIIHPNDWFMAAKISEDGQWRVTYGDIPGLTREEYIKRQPQRFKDFLPGHPDSSEYRITNVGPYKVHQRCAEKFRVGRFLLAADAAHLCNPFGGMGLSGGIIDVGNLFDCLIGIFQGKVDIGILDKYDVVRREKYKTIVDPISTSNFERMWSLNPDTAGQDDPFLQLCGKAANDIELSRQIQLGVNALKHDFTQYYS</sequence>
<accession>A0ABR4PV20</accession>
<evidence type="ECO:0000256" key="3">
    <source>
        <dbReference type="ARBA" id="ARBA00023002"/>
    </source>
</evidence>
<evidence type="ECO:0000256" key="4">
    <source>
        <dbReference type="ARBA" id="ARBA00023027"/>
    </source>
</evidence>
<feature type="chain" id="PRO_5047523104" evidence="5">
    <location>
        <begin position="20"/>
        <end position="402"/>
    </location>
</feature>
<dbReference type="PRINTS" id="PR00420">
    <property type="entry name" value="RNGMNOXGNASE"/>
</dbReference>
<comment type="caution">
    <text evidence="7">The sequence shown here is derived from an EMBL/GenBank/DDBJ whole genome shotgun (WGS) entry which is preliminary data.</text>
</comment>
<dbReference type="Proteomes" id="UP001629113">
    <property type="component" value="Unassembled WGS sequence"/>
</dbReference>
<organism evidence="7 8">
    <name type="scientific">Phlyctema vagabunda</name>
    <dbReference type="NCBI Taxonomy" id="108571"/>
    <lineage>
        <taxon>Eukaryota</taxon>
        <taxon>Fungi</taxon>
        <taxon>Dikarya</taxon>
        <taxon>Ascomycota</taxon>
        <taxon>Pezizomycotina</taxon>
        <taxon>Leotiomycetes</taxon>
        <taxon>Helotiales</taxon>
        <taxon>Dermateaceae</taxon>
        <taxon>Phlyctema</taxon>
    </lineage>
</organism>
<dbReference type="SUPFAM" id="SSF51905">
    <property type="entry name" value="FAD/NAD(P)-binding domain"/>
    <property type="match status" value="1"/>
</dbReference>
<protein>
    <submittedName>
        <fullName evidence="7">FAD binding domain-containing protein</fullName>
    </submittedName>
</protein>
<keyword evidence="4" id="KW-0520">NAD</keyword>
<dbReference type="InterPro" id="IPR036188">
    <property type="entry name" value="FAD/NAD-bd_sf"/>
</dbReference>